<keyword evidence="3 5" id="KW-0378">Hydrolase</keyword>
<evidence type="ECO:0000259" key="8">
    <source>
        <dbReference type="Pfam" id="PF00082"/>
    </source>
</evidence>
<dbReference type="InterPro" id="IPR036852">
    <property type="entry name" value="Peptidase_S8/S53_dom_sf"/>
</dbReference>
<reference evidence="9 10" key="1">
    <citation type="submission" date="2015-01" db="EMBL/GenBank/DDBJ databases">
        <title>Deinococcus puniceus/DY1/ whole genome sequencing.</title>
        <authorList>
            <person name="Kim M.K."/>
            <person name="Srinivasan S."/>
            <person name="Lee J.-J."/>
        </authorList>
    </citation>
    <scope>NUCLEOTIDE SEQUENCE [LARGE SCALE GENOMIC DNA]</scope>
    <source>
        <strain evidence="9 10">DY1</strain>
    </source>
</reference>
<dbReference type="PRINTS" id="PR00723">
    <property type="entry name" value="SUBTILISIN"/>
</dbReference>
<gene>
    <name evidence="9" type="ORF">SU48_04155</name>
</gene>
<dbReference type="KEGG" id="dpu:SU48_04155"/>
<evidence type="ECO:0000256" key="3">
    <source>
        <dbReference type="ARBA" id="ARBA00022801"/>
    </source>
</evidence>
<dbReference type="InterPro" id="IPR023828">
    <property type="entry name" value="Peptidase_S8_Ser-AS"/>
</dbReference>
<evidence type="ECO:0000256" key="1">
    <source>
        <dbReference type="ARBA" id="ARBA00011073"/>
    </source>
</evidence>
<dbReference type="Gene3D" id="3.40.50.200">
    <property type="entry name" value="Peptidase S8/S53 domain"/>
    <property type="match status" value="1"/>
</dbReference>
<dbReference type="OrthoDB" id="9798386at2"/>
<accession>A0A172T820</accession>
<evidence type="ECO:0000256" key="7">
    <source>
        <dbReference type="SAM" id="MobiDB-lite"/>
    </source>
</evidence>
<sequence length="420" mass="43122">MKETFVVLREISVQDATRDVFEGAAAEAFRPDFSSAPADAQAARPSRRRATRPRVTVERLDRRDLPDLAQESNVRAIAPSVPLRLIRPVERRDLAETNAVPNAWGIAAVGADSSPYTGAGAVVAVLDTGIDAAHPAFAGVDLVQEDFSGDGNGDREGHGTHCAGTIFGRDVNGTRMGVARGVGKALIGKVLGEQGGSSEAIARAILWAVQEGAHVISMSLGIDFPGLVDRLIKQGYPAPLATSIALEGYRANVKMFEALAYTAQHWGAEERPVLLVAAAGNESERGKNKDWEVSVAPPAVSTGFLSVAALGQSAPGQSAGGLVVAPFSNTNANIAAPGVNTVSARAGGGSANPFISMSGTSMATPHVAGITALWAEKLIGANQLSLLQLGTRVAGSATFAGLASGTNPADVGLGLVRAPA</sequence>
<dbReference type="PROSITE" id="PS00138">
    <property type="entry name" value="SUBTILASE_SER"/>
    <property type="match status" value="1"/>
</dbReference>
<feature type="active site" description="Charge relay system" evidence="5">
    <location>
        <position position="127"/>
    </location>
</feature>
<proteinExistence type="inferred from homology"/>
<dbReference type="InterPro" id="IPR000209">
    <property type="entry name" value="Peptidase_S8/S53_dom"/>
</dbReference>
<dbReference type="PATRIC" id="fig|1182568.3.peg.866"/>
<evidence type="ECO:0000256" key="6">
    <source>
        <dbReference type="RuleBase" id="RU003355"/>
    </source>
</evidence>
<dbReference type="EMBL" id="CP011387">
    <property type="protein sequence ID" value="ANE43094.1"/>
    <property type="molecule type" value="Genomic_DNA"/>
</dbReference>
<keyword evidence="2 5" id="KW-0645">Protease</keyword>
<dbReference type="InterPro" id="IPR023827">
    <property type="entry name" value="Peptidase_S8_Asp-AS"/>
</dbReference>
<dbReference type="CDD" id="cd07480">
    <property type="entry name" value="Peptidases_S8_12"/>
    <property type="match status" value="1"/>
</dbReference>
<dbReference type="GO" id="GO:0004252">
    <property type="term" value="F:serine-type endopeptidase activity"/>
    <property type="evidence" value="ECO:0007669"/>
    <property type="project" value="UniProtKB-UniRule"/>
</dbReference>
<protein>
    <recommendedName>
        <fullName evidence="8">Peptidase S8/S53 domain-containing protein</fullName>
    </recommendedName>
</protein>
<feature type="region of interest" description="Disordered" evidence="7">
    <location>
        <begin position="32"/>
        <end position="53"/>
    </location>
</feature>
<evidence type="ECO:0000256" key="2">
    <source>
        <dbReference type="ARBA" id="ARBA00022670"/>
    </source>
</evidence>
<dbReference type="RefSeq" id="WP_064014150.1">
    <property type="nucleotide sequence ID" value="NZ_CP011387.1"/>
</dbReference>
<dbReference type="Proteomes" id="UP000077363">
    <property type="component" value="Chromosome"/>
</dbReference>
<dbReference type="InterPro" id="IPR051048">
    <property type="entry name" value="Peptidase_S8/S53_subtilisin"/>
</dbReference>
<evidence type="ECO:0000256" key="4">
    <source>
        <dbReference type="ARBA" id="ARBA00022825"/>
    </source>
</evidence>
<comment type="similarity">
    <text evidence="1 5 6">Belongs to the peptidase S8 family.</text>
</comment>
<dbReference type="GO" id="GO:0006508">
    <property type="term" value="P:proteolysis"/>
    <property type="evidence" value="ECO:0007669"/>
    <property type="project" value="UniProtKB-KW"/>
</dbReference>
<evidence type="ECO:0000256" key="5">
    <source>
        <dbReference type="PROSITE-ProRule" id="PRU01240"/>
    </source>
</evidence>
<keyword evidence="4 5" id="KW-0720">Serine protease</keyword>
<feature type="active site" description="Charge relay system" evidence="5">
    <location>
        <position position="361"/>
    </location>
</feature>
<dbReference type="PANTHER" id="PTHR43399:SF4">
    <property type="entry name" value="CELL WALL-ASSOCIATED PROTEASE"/>
    <property type="match status" value="1"/>
</dbReference>
<keyword evidence="10" id="KW-1185">Reference proteome</keyword>
<dbReference type="PANTHER" id="PTHR43399">
    <property type="entry name" value="SUBTILISIN-RELATED"/>
    <property type="match status" value="1"/>
</dbReference>
<evidence type="ECO:0000313" key="10">
    <source>
        <dbReference type="Proteomes" id="UP000077363"/>
    </source>
</evidence>
<evidence type="ECO:0000313" key="9">
    <source>
        <dbReference type="EMBL" id="ANE43094.1"/>
    </source>
</evidence>
<dbReference type="Pfam" id="PF00082">
    <property type="entry name" value="Peptidase_S8"/>
    <property type="match status" value="1"/>
</dbReference>
<feature type="compositionally biased region" description="Low complexity" evidence="7">
    <location>
        <begin position="34"/>
        <end position="44"/>
    </location>
</feature>
<dbReference type="InterPro" id="IPR015500">
    <property type="entry name" value="Peptidase_S8_subtilisin-rel"/>
</dbReference>
<feature type="active site" description="Charge relay system" evidence="5">
    <location>
        <position position="158"/>
    </location>
</feature>
<dbReference type="PROSITE" id="PS51892">
    <property type="entry name" value="SUBTILASE"/>
    <property type="match status" value="1"/>
</dbReference>
<dbReference type="AlphaFoldDB" id="A0A172T820"/>
<name>A0A172T820_9DEIO</name>
<dbReference type="SUPFAM" id="SSF52743">
    <property type="entry name" value="Subtilisin-like"/>
    <property type="match status" value="1"/>
</dbReference>
<feature type="domain" description="Peptidase S8/S53" evidence="8">
    <location>
        <begin position="118"/>
        <end position="377"/>
    </location>
</feature>
<dbReference type="PROSITE" id="PS00136">
    <property type="entry name" value="SUBTILASE_ASP"/>
    <property type="match status" value="1"/>
</dbReference>
<organism evidence="9 10">
    <name type="scientific">Deinococcus puniceus</name>
    <dbReference type="NCBI Taxonomy" id="1182568"/>
    <lineage>
        <taxon>Bacteria</taxon>
        <taxon>Thermotogati</taxon>
        <taxon>Deinococcota</taxon>
        <taxon>Deinococci</taxon>
        <taxon>Deinococcales</taxon>
        <taxon>Deinococcaceae</taxon>
        <taxon>Deinococcus</taxon>
    </lineage>
</organism>
<dbReference type="STRING" id="1182568.SU48_04155"/>